<name>A0A5J4YKW8_PORPP</name>
<keyword evidence="3" id="KW-0690">Ribosome biogenesis</keyword>
<dbReference type="Proteomes" id="UP000324585">
    <property type="component" value="Unassembled WGS sequence"/>
</dbReference>
<comment type="subcellular location">
    <subcellularLocation>
        <location evidence="1">Nucleus</location>
        <location evidence="1">Nucleolus</location>
    </subcellularLocation>
</comment>
<dbReference type="GO" id="GO:0031428">
    <property type="term" value="C:box C/D methylation guide snoRNP complex"/>
    <property type="evidence" value="ECO:0007669"/>
    <property type="project" value="InterPro"/>
</dbReference>
<dbReference type="GO" id="GO:0032040">
    <property type="term" value="C:small-subunit processome"/>
    <property type="evidence" value="ECO:0007669"/>
    <property type="project" value="InterPro"/>
</dbReference>
<feature type="domain" description="Nop" evidence="7">
    <location>
        <begin position="304"/>
        <end position="429"/>
    </location>
</feature>
<evidence type="ECO:0000256" key="4">
    <source>
        <dbReference type="ARBA" id="ARBA00023242"/>
    </source>
</evidence>
<keyword evidence="9" id="KW-1185">Reference proteome</keyword>
<dbReference type="EMBL" id="VRMN01000011">
    <property type="protein sequence ID" value="KAA8491775.1"/>
    <property type="molecule type" value="Genomic_DNA"/>
</dbReference>
<keyword evidence="4" id="KW-0539">Nucleus</keyword>
<evidence type="ECO:0000313" key="8">
    <source>
        <dbReference type="EMBL" id="KAA8491775.1"/>
    </source>
</evidence>
<dbReference type="AlphaFoldDB" id="A0A5J4YKW8"/>
<organism evidence="8 9">
    <name type="scientific">Porphyridium purpureum</name>
    <name type="common">Red alga</name>
    <name type="synonym">Porphyridium cruentum</name>
    <dbReference type="NCBI Taxonomy" id="35688"/>
    <lineage>
        <taxon>Eukaryota</taxon>
        <taxon>Rhodophyta</taxon>
        <taxon>Bangiophyceae</taxon>
        <taxon>Porphyridiales</taxon>
        <taxon>Porphyridiaceae</taxon>
        <taxon>Porphyridium</taxon>
    </lineage>
</organism>
<sequence length="534" mass="58182">MYVLLESASGYVLLEAGEASGSGFDLAASTAEDVAQLSTSAARFAQVARLKAFAPFRTAADALENIAAVSEGVAHEYLLDVLLANLPVGKKDAKKSKTRVALGVAEPKLGAAIQEALGTGVAVESNERVHEFLRAARSNFDKLLGQLKPGDLEKAQRGLAHAYSRSKVKFNVHRSDNMIIQAIALLDQLDKDVNTFAMRVREWYSWHFPELIRIVPDNMSYAAVVGIIKNKSTMQESTLRPLLLEKVKDDAVVDDILHAARSSMGTDVSDIDMLNIEQFARRVVELAEYRTQLQAYLEHKMSIVAPNLRALIGDSVAARLISHAGSLTNLAKYPASTVQILGAEKALFRALKTKGKTPKYGLLFNTTYIGRAKAKNKGRISRYLANKCTIASRIDCFGDYGAGDETGVSNVFGIKLRQQVEDRLHFYETGSQPRRNLDVMKEAVAEAHSALGSVAPGAVVEKTPKKSKKKKDAVENGDVHADGVVESQFAASTPNTEERKKAKKRKADDEDATLPTPQSSSAKKSAKKLKKDKK</sequence>
<evidence type="ECO:0000256" key="5">
    <source>
        <dbReference type="ARBA" id="ARBA00040742"/>
    </source>
</evidence>
<dbReference type="GO" id="GO:0042254">
    <property type="term" value="P:ribosome biogenesis"/>
    <property type="evidence" value="ECO:0007669"/>
    <property type="project" value="UniProtKB-KW"/>
</dbReference>
<dbReference type="GO" id="GO:0030515">
    <property type="term" value="F:snoRNA binding"/>
    <property type="evidence" value="ECO:0007669"/>
    <property type="project" value="InterPro"/>
</dbReference>
<dbReference type="PANTHER" id="PTHR10894:SF0">
    <property type="entry name" value="NUCLEOLAR PROTEIN 56"/>
    <property type="match status" value="1"/>
</dbReference>
<dbReference type="SUPFAM" id="SSF89124">
    <property type="entry name" value="Nop domain"/>
    <property type="match status" value="1"/>
</dbReference>
<comment type="caution">
    <text evidence="8">The sequence shown here is derived from an EMBL/GenBank/DDBJ whole genome shotgun (WGS) entry which is preliminary data.</text>
</comment>
<evidence type="ECO:0000256" key="6">
    <source>
        <dbReference type="SAM" id="MobiDB-lite"/>
    </source>
</evidence>
<reference evidence="9" key="1">
    <citation type="journal article" date="2019" name="Nat. Commun.">
        <title>Expansion of phycobilisome linker gene families in mesophilic red algae.</title>
        <authorList>
            <person name="Lee J."/>
            <person name="Kim D."/>
            <person name="Bhattacharya D."/>
            <person name="Yoon H.S."/>
        </authorList>
    </citation>
    <scope>NUCLEOTIDE SEQUENCE [LARGE SCALE GENOMIC DNA]</scope>
    <source>
        <strain evidence="9">CCMP 1328</strain>
    </source>
</reference>
<evidence type="ECO:0000259" key="7">
    <source>
        <dbReference type="PROSITE" id="PS51358"/>
    </source>
</evidence>
<dbReference type="PROSITE" id="PS51358">
    <property type="entry name" value="NOP"/>
    <property type="match status" value="1"/>
</dbReference>
<comment type="similarity">
    <text evidence="2">Belongs to the NOP5/NOP56 family.</text>
</comment>
<gene>
    <name evidence="8" type="ORF">FVE85_8257</name>
</gene>
<dbReference type="Pfam" id="PF08156">
    <property type="entry name" value="NOP5NT"/>
    <property type="match status" value="1"/>
</dbReference>
<dbReference type="InterPro" id="IPR042239">
    <property type="entry name" value="Nop_C"/>
</dbReference>
<dbReference type="PANTHER" id="PTHR10894">
    <property type="entry name" value="NUCLEOLAR PROTEIN 5 NUCLEOLAR PROTEIN NOP5 NOP58"/>
    <property type="match status" value="1"/>
</dbReference>
<accession>A0A5J4YKW8</accession>
<evidence type="ECO:0000256" key="3">
    <source>
        <dbReference type="ARBA" id="ARBA00022517"/>
    </source>
</evidence>
<evidence type="ECO:0000256" key="2">
    <source>
        <dbReference type="ARBA" id="ARBA00009211"/>
    </source>
</evidence>
<dbReference type="SMART" id="SM00931">
    <property type="entry name" value="NOSIC"/>
    <property type="match status" value="1"/>
</dbReference>
<evidence type="ECO:0000256" key="1">
    <source>
        <dbReference type="ARBA" id="ARBA00004604"/>
    </source>
</evidence>
<dbReference type="Gene3D" id="1.10.287.4070">
    <property type="match status" value="1"/>
</dbReference>
<feature type="region of interest" description="Disordered" evidence="6">
    <location>
        <begin position="455"/>
        <end position="534"/>
    </location>
</feature>
<dbReference type="Pfam" id="PF01798">
    <property type="entry name" value="Nop"/>
    <property type="match status" value="1"/>
</dbReference>
<dbReference type="FunFam" id="1.10.246.90:FF:000001">
    <property type="entry name" value="Nucleolar protein 56"/>
    <property type="match status" value="1"/>
</dbReference>
<dbReference type="OrthoDB" id="6780543at2759"/>
<dbReference type="InterPro" id="IPR012974">
    <property type="entry name" value="NOP58/56_N"/>
</dbReference>
<proteinExistence type="inferred from homology"/>
<dbReference type="InterPro" id="IPR012976">
    <property type="entry name" value="NOSIC"/>
</dbReference>
<dbReference type="FunFam" id="1.10.287.4070:FF:000002">
    <property type="entry name" value="Nucleolar protein 56"/>
    <property type="match status" value="1"/>
</dbReference>
<dbReference type="Gene3D" id="1.10.246.90">
    <property type="entry name" value="Nop domain"/>
    <property type="match status" value="1"/>
</dbReference>
<feature type="compositionally biased region" description="Basic and acidic residues" evidence="6">
    <location>
        <begin position="472"/>
        <end position="483"/>
    </location>
</feature>
<dbReference type="OMA" id="PDNYMFA"/>
<dbReference type="InterPro" id="IPR045056">
    <property type="entry name" value="Nop56/Nop58"/>
</dbReference>
<evidence type="ECO:0000313" key="9">
    <source>
        <dbReference type="Proteomes" id="UP000324585"/>
    </source>
</evidence>
<protein>
    <recommendedName>
        <fullName evidence="5">Nucleolar protein 56</fullName>
    </recommendedName>
</protein>
<dbReference type="InterPro" id="IPR002687">
    <property type="entry name" value="Nop_dom"/>
</dbReference>
<dbReference type="InterPro" id="IPR036070">
    <property type="entry name" value="Nop_dom_sf"/>
</dbReference>
<feature type="compositionally biased region" description="Basic residues" evidence="6">
    <location>
        <begin position="524"/>
        <end position="534"/>
    </location>
</feature>